<evidence type="ECO:0000256" key="1">
    <source>
        <dbReference type="ARBA" id="ARBA00004141"/>
    </source>
</evidence>
<organism evidence="9 11">
    <name type="scientific">Paenibacillus macerans</name>
    <name type="common">Bacillus macerans</name>
    <dbReference type="NCBI Taxonomy" id="44252"/>
    <lineage>
        <taxon>Bacteria</taxon>
        <taxon>Bacillati</taxon>
        <taxon>Bacillota</taxon>
        <taxon>Bacilli</taxon>
        <taxon>Bacillales</taxon>
        <taxon>Paenibacillaceae</taxon>
        <taxon>Paenibacillus</taxon>
    </lineage>
</organism>
<feature type="transmembrane region" description="Helical" evidence="8">
    <location>
        <begin position="145"/>
        <end position="163"/>
    </location>
</feature>
<dbReference type="GO" id="GO:0009847">
    <property type="term" value="P:spore germination"/>
    <property type="evidence" value="ECO:0007669"/>
    <property type="project" value="InterPro"/>
</dbReference>
<keyword evidence="4" id="KW-0309">Germination</keyword>
<dbReference type="NCBIfam" id="TIGR00912">
    <property type="entry name" value="2A0309"/>
    <property type="match status" value="1"/>
</dbReference>
<feature type="transmembrane region" description="Helical" evidence="8">
    <location>
        <begin position="39"/>
        <end position="60"/>
    </location>
</feature>
<comment type="caution">
    <text evidence="9">The sequence shown here is derived from an EMBL/GenBank/DDBJ whole genome shotgun (WGS) entry which is preliminary data.</text>
</comment>
<reference evidence="10 12" key="2">
    <citation type="submission" date="2019-11" db="EMBL/GenBank/DDBJ databases">
        <title>Draft genome sequences of five Paenibacillus species of dairy origin.</title>
        <authorList>
            <person name="Olajide A.M."/>
            <person name="Chen S."/>
            <person name="Lapointe G."/>
        </authorList>
    </citation>
    <scope>NUCLEOTIDE SEQUENCE [LARGE SCALE GENOMIC DNA]</scope>
    <source>
        <strain evidence="10 12">3CT49</strain>
    </source>
</reference>
<dbReference type="Proteomes" id="UP000442469">
    <property type="component" value="Unassembled WGS sequence"/>
</dbReference>
<gene>
    <name evidence="9" type="ORF">DJ90_4049</name>
    <name evidence="10" type="ORF">GNQ08_03345</name>
</gene>
<dbReference type="InterPro" id="IPR004761">
    <property type="entry name" value="Spore_GerAB"/>
</dbReference>
<dbReference type="EMBL" id="JMQA01000017">
    <property type="protein sequence ID" value="KFN10757.1"/>
    <property type="molecule type" value="Genomic_DNA"/>
</dbReference>
<evidence type="ECO:0000256" key="4">
    <source>
        <dbReference type="ARBA" id="ARBA00022544"/>
    </source>
</evidence>
<sequence length="364" mass="41112">MEKEKISNIQLAFMMYLMVGGTSILIVPSFTAAQAKQDMWISPVLGSVFGLLIVWLTWSLHRMFPGETLIQYVQRVLGKALGNAFIAVILFFQIDAIGLIVREYAEFTVQAFLSQTPLVIIIASIVLTCSFAVRAGVEVIGRFGLIYGPLFFLFVLAIFLLLLPDYKFTNMLPVFGLGIRPALKGALEPSVWFMEFLFIYSFYPAVRQGDQTLKGGIFAVALMMFTMVITNFTCLFLYGEATANLTFPTLSASRYISISDFFSHVEAIVMALWMLGGFVQISMWYYSLTLSTAQWLKLDNYRFLVFPVGLLIGVFSIWTAKNFQQMLKFFPTGGTGFSFVALLLMPLLLYAVALIRRKFFFNKY</sequence>
<dbReference type="RefSeq" id="WP_036622835.1">
    <property type="nucleotide sequence ID" value="NZ_BGML01000003.1"/>
</dbReference>
<feature type="transmembrane region" description="Helical" evidence="8">
    <location>
        <begin position="112"/>
        <end position="133"/>
    </location>
</feature>
<dbReference type="PANTHER" id="PTHR34975">
    <property type="entry name" value="SPORE GERMINATION PROTEIN A2"/>
    <property type="match status" value="1"/>
</dbReference>
<keyword evidence="5 8" id="KW-0812">Transmembrane</keyword>
<dbReference type="GO" id="GO:0016020">
    <property type="term" value="C:membrane"/>
    <property type="evidence" value="ECO:0007669"/>
    <property type="project" value="UniProtKB-SubCell"/>
</dbReference>
<feature type="transmembrane region" description="Helical" evidence="8">
    <location>
        <begin position="80"/>
        <end position="100"/>
    </location>
</feature>
<evidence type="ECO:0000256" key="7">
    <source>
        <dbReference type="ARBA" id="ARBA00023136"/>
    </source>
</evidence>
<evidence type="ECO:0000256" key="6">
    <source>
        <dbReference type="ARBA" id="ARBA00022989"/>
    </source>
</evidence>
<dbReference type="GeneID" id="77007070"/>
<evidence type="ECO:0000313" key="10">
    <source>
        <dbReference type="EMBL" id="MUG21464.1"/>
    </source>
</evidence>
<keyword evidence="11" id="KW-1185">Reference proteome</keyword>
<proteinExistence type="inferred from homology"/>
<comment type="similarity">
    <text evidence="2">Belongs to the amino acid-polyamine-organocation (APC) superfamily. Spore germination protein (SGP) (TC 2.A.3.9) family.</text>
</comment>
<evidence type="ECO:0000256" key="5">
    <source>
        <dbReference type="ARBA" id="ARBA00022692"/>
    </source>
</evidence>
<keyword evidence="7 8" id="KW-0472">Membrane</keyword>
<protein>
    <submittedName>
        <fullName evidence="10">Endospore germination permease</fullName>
    </submittedName>
    <submittedName>
        <fullName evidence="9">Spore germination family protein</fullName>
    </submittedName>
</protein>
<dbReference type="PANTHER" id="PTHR34975:SF2">
    <property type="entry name" value="SPORE GERMINATION PROTEIN A2"/>
    <property type="match status" value="1"/>
</dbReference>
<dbReference type="Proteomes" id="UP000029278">
    <property type="component" value="Unassembled WGS sequence"/>
</dbReference>
<evidence type="ECO:0000313" key="12">
    <source>
        <dbReference type="Proteomes" id="UP000442469"/>
    </source>
</evidence>
<comment type="subcellular location">
    <subcellularLocation>
        <location evidence="1">Membrane</location>
        <topology evidence="1">Multi-pass membrane protein</topology>
    </subcellularLocation>
</comment>
<feature type="transmembrane region" description="Helical" evidence="8">
    <location>
        <begin position="183"/>
        <end position="203"/>
    </location>
</feature>
<evidence type="ECO:0000256" key="8">
    <source>
        <dbReference type="SAM" id="Phobius"/>
    </source>
</evidence>
<keyword evidence="6 8" id="KW-1133">Transmembrane helix</keyword>
<accession>A0A090ZJG0</accession>
<evidence type="ECO:0000256" key="2">
    <source>
        <dbReference type="ARBA" id="ARBA00007998"/>
    </source>
</evidence>
<feature type="transmembrane region" description="Helical" evidence="8">
    <location>
        <begin position="215"/>
        <end position="238"/>
    </location>
</feature>
<reference evidence="9 11" key="1">
    <citation type="submission" date="2014-04" db="EMBL/GenBank/DDBJ databases">
        <authorList>
            <person name="Bishop-Lilly K.A."/>
            <person name="Broomall S.M."/>
            <person name="Chain P.S."/>
            <person name="Chertkov O."/>
            <person name="Coyne S.R."/>
            <person name="Daligault H.E."/>
            <person name="Davenport K.W."/>
            <person name="Erkkila T."/>
            <person name="Frey K.G."/>
            <person name="Gibbons H.S."/>
            <person name="Gu W."/>
            <person name="Jaissle J."/>
            <person name="Johnson S.L."/>
            <person name="Koroleva G.I."/>
            <person name="Ladner J.T."/>
            <person name="Lo C.-C."/>
            <person name="Minogue T.D."/>
            <person name="Munk C."/>
            <person name="Palacios G.F."/>
            <person name="Redden C.L."/>
            <person name="Rosenzweig C.N."/>
            <person name="Scholz M.B."/>
            <person name="Teshima H."/>
            <person name="Xu Y."/>
        </authorList>
    </citation>
    <scope>NUCLEOTIDE SEQUENCE [LARGE SCALE GENOMIC DNA]</scope>
    <source>
        <strain evidence="9 11">8244</strain>
    </source>
</reference>
<evidence type="ECO:0000256" key="3">
    <source>
        <dbReference type="ARBA" id="ARBA00022448"/>
    </source>
</evidence>
<dbReference type="PATRIC" id="fig|44252.3.peg.1152"/>
<feature type="transmembrane region" description="Helical" evidence="8">
    <location>
        <begin position="332"/>
        <end position="355"/>
    </location>
</feature>
<evidence type="ECO:0000313" key="11">
    <source>
        <dbReference type="Proteomes" id="UP000029278"/>
    </source>
</evidence>
<feature type="transmembrane region" description="Helical" evidence="8">
    <location>
        <begin position="300"/>
        <end position="320"/>
    </location>
</feature>
<dbReference type="OrthoDB" id="2078716at2"/>
<feature type="transmembrane region" description="Helical" evidence="8">
    <location>
        <begin position="12"/>
        <end position="33"/>
    </location>
</feature>
<dbReference type="Pfam" id="PF03845">
    <property type="entry name" value="Spore_permease"/>
    <property type="match status" value="1"/>
</dbReference>
<keyword evidence="3" id="KW-0813">Transport</keyword>
<dbReference type="STRING" id="44252.DJ90_4049"/>
<dbReference type="EMBL" id="WNZZ01000002">
    <property type="protein sequence ID" value="MUG21464.1"/>
    <property type="molecule type" value="Genomic_DNA"/>
</dbReference>
<name>A0A090ZJG0_PAEMA</name>
<dbReference type="AlphaFoldDB" id="A0A090ZJG0"/>
<evidence type="ECO:0000313" key="9">
    <source>
        <dbReference type="EMBL" id="KFN10757.1"/>
    </source>
</evidence>
<dbReference type="HOGENOM" id="CLU_047547_1_2_9"/>
<feature type="transmembrane region" description="Helical" evidence="8">
    <location>
        <begin position="267"/>
        <end position="288"/>
    </location>
</feature>